<keyword evidence="3" id="KW-1185">Reference proteome</keyword>
<sequence length="396" mass="44556">MTATEQNKYRKKNSFVVIAFALSLGISPTRGFQAALPPSPATDEIKAGLIKCAGNRHHYTSARRHHKTPSELSLENKDDESRETIDPVTKAEIRKIANHIATQTLESLLSPSEARAITNELLFDNESKSSVFNDASYQQYVKYSKKVEARLREEDQRTPAELLGRDLTDRILSSIRGDAPSSKNGRGRSINYDPQTVRTFLESDAINSLFTQLLYDAIFEFTTKFDILGNAISNLPLLGPVRNQVLKESKRNMDRTLGPLLQMFLSGYTRVAIRQAVDFVVSEENAPAFGKANARLVSYLLEKRTVADWLPEESVLAEWREEIWSYLVGLEDGAENGVKDDQKKIVEQSIEWLYDLVGDKCIEDVGLNVDNILNASPTFEKSLGKFWQRCQDASES</sequence>
<feature type="compositionally biased region" description="Basic residues" evidence="1">
    <location>
        <begin position="58"/>
        <end position="67"/>
    </location>
</feature>
<evidence type="ECO:0000313" key="3">
    <source>
        <dbReference type="Proteomes" id="UP001530315"/>
    </source>
</evidence>
<name>A0ABD3N2A0_9STRA</name>
<protein>
    <submittedName>
        <fullName evidence="2">Uncharacterized protein</fullName>
    </submittedName>
</protein>
<reference evidence="2 3" key="1">
    <citation type="submission" date="2024-10" db="EMBL/GenBank/DDBJ databases">
        <title>Updated reference genomes for cyclostephanoid diatoms.</title>
        <authorList>
            <person name="Roberts W.R."/>
            <person name="Alverson A.J."/>
        </authorList>
    </citation>
    <scope>NUCLEOTIDE SEQUENCE [LARGE SCALE GENOMIC DNA]</scope>
    <source>
        <strain evidence="2 3">AJA276-08</strain>
    </source>
</reference>
<accession>A0ABD3N2A0</accession>
<evidence type="ECO:0000256" key="1">
    <source>
        <dbReference type="SAM" id="MobiDB-lite"/>
    </source>
</evidence>
<proteinExistence type="predicted"/>
<dbReference type="EMBL" id="JALLAZ020001671">
    <property type="protein sequence ID" value="KAL3768667.1"/>
    <property type="molecule type" value="Genomic_DNA"/>
</dbReference>
<comment type="caution">
    <text evidence="2">The sequence shown here is derived from an EMBL/GenBank/DDBJ whole genome shotgun (WGS) entry which is preliminary data.</text>
</comment>
<dbReference type="AlphaFoldDB" id="A0ABD3N2A0"/>
<feature type="compositionally biased region" description="Basic and acidic residues" evidence="1">
    <location>
        <begin position="74"/>
        <end position="85"/>
    </location>
</feature>
<gene>
    <name evidence="2" type="ORF">ACHAW5_000818</name>
</gene>
<feature type="region of interest" description="Disordered" evidence="1">
    <location>
        <begin position="58"/>
        <end position="85"/>
    </location>
</feature>
<dbReference type="Proteomes" id="UP001530315">
    <property type="component" value="Unassembled WGS sequence"/>
</dbReference>
<evidence type="ECO:0000313" key="2">
    <source>
        <dbReference type="EMBL" id="KAL3768667.1"/>
    </source>
</evidence>
<organism evidence="2 3">
    <name type="scientific">Stephanodiscus triporus</name>
    <dbReference type="NCBI Taxonomy" id="2934178"/>
    <lineage>
        <taxon>Eukaryota</taxon>
        <taxon>Sar</taxon>
        <taxon>Stramenopiles</taxon>
        <taxon>Ochrophyta</taxon>
        <taxon>Bacillariophyta</taxon>
        <taxon>Coscinodiscophyceae</taxon>
        <taxon>Thalassiosirophycidae</taxon>
        <taxon>Stephanodiscales</taxon>
        <taxon>Stephanodiscaceae</taxon>
        <taxon>Stephanodiscus</taxon>
    </lineage>
</organism>